<sequence length="65" mass="7397">MSKYIKKETKGQIIFVIMIILAIVIGLVWNAVEESNQPPTWQTSYPMANANVSWEQSFHGGAWNE</sequence>
<dbReference type="EMBL" id="FWXZ01000001">
    <property type="protein sequence ID" value="SMC39302.1"/>
    <property type="molecule type" value="Genomic_DNA"/>
</dbReference>
<evidence type="ECO:0000313" key="2">
    <source>
        <dbReference type="Proteomes" id="UP000192328"/>
    </source>
</evidence>
<gene>
    <name evidence="1" type="ORF">SAMN06297397_0561</name>
</gene>
<evidence type="ECO:0000313" key="1">
    <source>
        <dbReference type="EMBL" id="SMC39302.1"/>
    </source>
</evidence>
<keyword evidence="2" id="KW-1185">Reference proteome</keyword>
<proteinExistence type="predicted"/>
<name>A0AC61PIB8_9FIRM</name>
<comment type="caution">
    <text evidence="1">The sequence shown here is derived from an EMBL/GenBank/DDBJ whole genome shotgun (WGS) entry which is preliminary data.</text>
</comment>
<reference evidence="1" key="1">
    <citation type="submission" date="2017-04" db="EMBL/GenBank/DDBJ databases">
        <authorList>
            <person name="Varghese N."/>
            <person name="Submissions S."/>
        </authorList>
    </citation>
    <scope>NUCLEOTIDE SEQUENCE</scope>
    <source>
        <strain evidence="1">WTE2008</strain>
    </source>
</reference>
<dbReference type="Proteomes" id="UP000192328">
    <property type="component" value="Unassembled WGS sequence"/>
</dbReference>
<accession>A0AC61PIB8</accession>
<organism evidence="1 2">
    <name type="scientific">Aristaeella lactis</name>
    <dbReference type="NCBI Taxonomy" id="3046383"/>
    <lineage>
        <taxon>Bacteria</taxon>
        <taxon>Bacillati</taxon>
        <taxon>Bacillota</taxon>
        <taxon>Clostridia</taxon>
        <taxon>Eubacteriales</taxon>
        <taxon>Aristaeellaceae</taxon>
        <taxon>Aristaeella</taxon>
    </lineage>
</organism>
<protein>
    <submittedName>
        <fullName evidence="1">Uncharacterized protein</fullName>
    </submittedName>
</protein>